<reference evidence="3" key="1">
    <citation type="submission" date="2021-08" db="EMBL/GenBank/DDBJ databases">
        <authorList>
            <person name="Misof B."/>
            <person name="Oliver O."/>
            <person name="Podsiadlowski L."/>
            <person name="Donath A."/>
            <person name="Peters R."/>
            <person name="Mayer C."/>
            <person name="Rust J."/>
            <person name="Gunkel S."/>
            <person name="Lesny P."/>
            <person name="Martin S."/>
            <person name="Oeyen J.P."/>
            <person name="Petersen M."/>
            <person name="Panagiotis P."/>
            <person name="Wilbrandt J."/>
            <person name="Tanja T."/>
        </authorList>
    </citation>
    <scope>NUCLEOTIDE SEQUENCE</scope>
    <source>
        <strain evidence="3">GBR_01_08_01A</strain>
        <tissue evidence="3">Thorax + abdomen</tissue>
    </source>
</reference>
<keyword evidence="1" id="KW-0472">Membrane</keyword>
<keyword evidence="1" id="KW-1133">Transmembrane helix</keyword>
<feature type="transmembrane region" description="Helical" evidence="1">
    <location>
        <begin position="245"/>
        <end position="264"/>
    </location>
</feature>
<keyword evidence="4" id="KW-1185">Reference proteome</keyword>
<evidence type="ECO:0000313" key="3">
    <source>
        <dbReference type="EMBL" id="KAK2581040.1"/>
    </source>
</evidence>
<dbReference type="InterPro" id="IPR036400">
    <property type="entry name" value="Cyt_B5-like_heme/steroid_sf"/>
</dbReference>
<protein>
    <recommendedName>
        <fullName evidence="2">Cytochrome b5 heme-binding domain-containing protein</fullName>
    </recommendedName>
</protein>
<gene>
    <name evidence="3" type="ORF">KPH14_006087</name>
</gene>
<evidence type="ECO:0000256" key="1">
    <source>
        <dbReference type="SAM" id="Phobius"/>
    </source>
</evidence>
<proteinExistence type="predicted"/>
<dbReference type="InterPro" id="IPR001199">
    <property type="entry name" value="Cyt_B5-like_heme/steroid-bd"/>
</dbReference>
<dbReference type="Pfam" id="PF00487">
    <property type="entry name" value="FA_desaturase"/>
    <property type="match status" value="1"/>
</dbReference>
<sequence>MSSTDKKNIMESTVPGLAYSSSRDEFLKTPFGFLEGRSKQDGAEGLWRIRNGLYDLEKFAKSHPGGAEWINLTRNTDITEIFESHHLTDKAERILPKFYIRDATKPRAVPLTFEPDGFYRTFKKRAVEALKSVDFHHPSKTSNLIADSLLVATFSFSLAAVYFHSVLAIIAAAAFLTWTTIIGHNYFHMRDNFRMYYFDLSLMSSKEWRITHVMSHHMYPNTLWDHEMYAIEPFFQWMPREGKNFFVRFFGLIYSPLVYALMFLEQGIKRYYSVIYEYGKFEVRDAVPFLLPLAMCFVAPSVLTAFKTWFIILLTTSLIFGAIGFNAAHHHPDIFHDGDIYRDNMDWGLLELDTVRDRKVIDDVPFLVLTNFGAHSLHHLLPTVDHCYLPLVIPAFLQTCKEFGISTDKWTQWELVKGQFKQLSRVEPKKNHR</sequence>
<evidence type="ECO:0000259" key="2">
    <source>
        <dbReference type="PROSITE" id="PS50255"/>
    </source>
</evidence>
<evidence type="ECO:0000313" key="4">
    <source>
        <dbReference type="Proteomes" id="UP001258017"/>
    </source>
</evidence>
<dbReference type="Proteomes" id="UP001258017">
    <property type="component" value="Unassembled WGS sequence"/>
</dbReference>
<feature type="domain" description="Cytochrome b5 heme-binding" evidence="2">
    <location>
        <begin position="38"/>
        <end position="104"/>
    </location>
</feature>
<feature type="transmembrane region" description="Helical" evidence="1">
    <location>
        <begin position="149"/>
        <end position="178"/>
    </location>
</feature>
<dbReference type="PANTHER" id="PTHR16740">
    <property type="entry name" value="CYTOCHROME B5-RELATED PROTEIN-RELATED"/>
    <property type="match status" value="1"/>
</dbReference>
<feature type="transmembrane region" description="Helical" evidence="1">
    <location>
        <begin position="309"/>
        <end position="328"/>
    </location>
</feature>
<name>A0AAD9RJV4_9HYME</name>
<dbReference type="PANTHER" id="PTHR16740:SF1">
    <property type="entry name" value="CYTOCHROME B5-RELATED PROTEIN-RELATED"/>
    <property type="match status" value="1"/>
</dbReference>
<dbReference type="SUPFAM" id="SSF55856">
    <property type="entry name" value="Cytochrome b5-like heme/steroid binding domain"/>
    <property type="match status" value="1"/>
</dbReference>
<comment type="caution">
    <text evidence="3">The sequence shown here is derived from an EMBL/GenBank/DDBJ whole genome shotgun (WGS) entry which is preliminary data.</text>
</comment>
<dbReference type="PROSITE" id="PS50255">
    <property type="entry name" value="CYTOCHROME_B5_2"/>
    <property type="match status" value="1"/>
</dbReference>
<dbReference type="Pfam" id="PF00173">
    <property type="entry name" value="Cyt-b5"/>
    <property type="match status" value="1"/>
</dbReference>
<accession>A0AAD9RJV4</accession>
<dbReference type="SMART" id="SM01117">
    <property type="entry name" value="Cyt-b5"/>
    <property type="match status" value="1"/>
</dbReference>
<feature type="transmembrane region" description="Helical" evidence="1">
    <location>
        <begin position="285"/>
        <end position="303"/>
    </location>
</feature>
<dbReference type="InterPro" id="IPR053100">
    <property type="entry name" value="Cytochrome_b5-related"/>
</dbReference>
<dbReference type="AlphaFoldDB" id="A0AAD9RJV4"/>
<dbReference type="Gene3D" id="3.10.120.10">
    <property type="entry name" value="Cytochrome b5-like heme/steroid binding domain"/>
    <property type="match status" value="1"/>
</dbReference>
<dbReference type="InterPro" id="IPR005804">
    <property type="entry name" value="FA_desaturase_dom"/>
</dbReference>
<dbReference type="GO" id="GO:0006629">
    <property type="term" value="P:lipid metabolic process"/>
    <property type="evidence" value="ECO:0007669"/>
    <property type="project" value="InterPro"/>
</dbReference>
<organism evidence="3 4">
    <name type="scientific">Odynerus spinipes</name>
    <dbReference type="NCBI Taxonomy" id="1348599"/>
    <lineage>
        <taxon>Eukaryota</taxon>
        <taxon>Metazoa</taxon>
        <taxon>Ecdysozoa</taxon>
        <taxon>Arthropoda</taxon>
        <taxon>Hexapoda</taxon>
        <taxon>Insecta</taxon>
        <taxon>Pterygota</taxon>
        <taxon>Neoptera</taxon>
        <taxon>Endopterygota</taxon>
        <taxon>Hymenoptera</taxon>
        <taxon>Apocrita</taxon>
        <taxon>Aculeata</taxon>
        <taxon>Vespoidea</taxon>
        <taxon>Vespidae</taxon>
        <taxon>Eumeninae</taxon>
        <taxon>Odynerus</taxon>
    </lineage>
</organism>
<reference evidence="3" key="2">
    <citation type="journal article" date="2023" name="Commun. Biol.">
        <title>Intrasexual cuticular hydrocarbon dimorphism in a wasp sheds light on hydrocarbon biosynthesis genes in Hymenoptera.</title>
        <authorList>
            <person name="Moris V.C."/>
            <person name="Podsiadlowski L."/>
            <person name="Martin S."/>
            <person name="Oeyen J.P."/>
            <person name="Donath A."/>
            <person name="Petersen M."/>
            <person name="Wilbrandt J."/>
            <person name="Misof B."/>
            <person name="Liedtke D."/>
            <person name="Thamm M."/>
            <person name="Scheiner R."/>
            <person name="Schmitt T."/>
            <person name="Niehuis O."/>
        </authorList>
    </citation>
    <scope>NUCLEOTIDE SEQUENCE</scope>
    <source>
        <strain evidence="3">GBR_01_08_01A</strain>
    </source>
</reference>
<dbReference type="EMBL" id="JAIFRP010000045">
    <property type="protein sequence ID" value="KAK2581040.1"/>
    <property type="molecule type" value="Genomic_DNA"/>
</dbReference>
<keyword evidence="1" id="KW-0812">Transmembrane</keyword>